<dbReference type="Proteomes" id="UP000515135">
    <property type="component" value="Unplaced"/>
</dbReference>
<organism evidence="15 16">
    <name type="scientific">Branchiostoma belcheri</name>
    <name type="common">Amphioxus</name>
    <dbReference type="NCBI Taxonomy" id="7741"/>
    <lineage>
        <taxon>Eukaryota</taxon>
        <taxon>Metazoa</taxon>
        <taxon>Chordata</taxon>
        <taxon>Cephalochordata</taxon>
        <taxon>Leptocardii</taxon>
        <taxon>Amphioxiformes</taxon>
        <taxon>Branchiostomatidae</taxon>
        <taxon>Branchiostoma</taxon>
    </lineage>
</organism>
<feature type="region of interest" description="Disordered" evidence="10">
    <location>
        <begin position="68"/>
        <end position="87"/>
    </location>
</feature>
<keyword evidence="11" id="KW-1133">Transmembrane helix</keyword>
<feature type="compositionally biased region" description="Basic and acidic residues" evidence="10">
    <location>
        <begin position="509"/>
        <end position="560"/>
    </location>
</feature>
<evidence type="ECO:0000256" key="3">
    <source>
        <dbReference type="ARBA" id="ARBA00022536"/>
    </source>
</evidence>
<keyword evidence="4 12" id="KW-0732">Signal</keyword>
<gene>
    <name evidence="16" type="primary">LOC109474663</name>
</gene>
<feature type="signal peptide" evidence="12">
    <location>
        <begin position="1"/>
        <end position="24"/>
    </location>
</feature>
<feature type="chain" id="PRO_5027954542" evidence="12">
    <location>
        <begin position="25"/>
        <end position="645"/>
    </location>
</feature>
<dbReference type="PANTHER" id="PTHR24037">
    <property type="entry name" value="HEART DEVELOPMENT PROTEIN WITH EGF-LIKE DOMAINS 1"/>
    <property type="match status" value="1"/>
</dbReference>
<evidence type="ECO:0000256" key="11">
    <source>
        <dbReference type="SAM" id="Phobius"/>
    </source>
</evidence>
<dbReference type="KEGG" id="bbel:109474663"/>
<sequence length="645" mass="70317">MLCKRQPISFLLLMTIHWIIGVGSTNTTATPSGNSTAVPNVTTPLLAVSNVTSTQNAATLLPAAHNTTATGNITTPHPPKLNATSLPRITPTAGPVNVTYVTHNVTARLVNVTHVTHNVTYVTHNVTTRHDVAVHRDNVTGPAVNQTRFTPTARRDNFTVVPTPGMARFNMTRKPHNATQAPYPPPMVMNQTRFMPTARRDNFTVVPTPGMARFNMTRKPHNATQAPYTPPMVMNMTAGPSVNQTRVMPTNSWHLFTMPPNRTSLPPHANATVAVTQPPTTKYNTEPTTTVGVFPSCNTTCHRYASCVAGGSGKSCVCNAGYSGDGTTCTLASKKVNLEMRMTSIPFTEDLKDRNSQAFRSLSFKVSKQIFDYLKTTSLGSSLLSVTILNFRQGSVVANYNANFQSNATVSDSGVSSALQQAISKDPNNTFGIDVSSLCTKTDENAACGETTGMNQYLLIGLGAGVPVVAIIMLTLLGCLIKRALNRKKGDGDSEAESWSEEESEEEIEEKKKDKKVENGEKERVDKKNDKKVENGGHVKKDKNDKKTVSKDTKNSKKEINGGPQKKVPSPSYPVKPDPVDPQRNYKRMTFQPAVKSGRLADKYEHDLGGIYFPRRYKVPEVPKPSFHYVEGHVQGKPVTVVVPI</sequence>
<feature type="domain" description="SEA" evidence="13">
    <location>
        <begin position="332"/>
        <end position="445"/>
    </location>
</feature>
<reference evidence="16" key="1">
    <citation type="submission" date="2025-08" db="UniProtKB">
        <authorList>
            <consortium name="RefSeq"/>
        </authorList>
    </citation>
    <scope>IDENTIFICATION</scope>
    <source>
        <tissue evidence="16">Gonad</tissue>
    </source>
</reference>
<evidence type="ECO:0000313" key="15">
    <source>
        <dbReference type="Proteomes" id="UP000515135"/>
    </source>
</evidence>
<feature type="transmembrane region" description="Helical" evidence="11">
    <location>
        <begin position="457"/>
        <end position="481"/>
    </location>
</feature>
<evidence type="ECO:0000259" key="13">
    <source>
        <dbReference type="PROSITE" id="PS50024"/>
    </source>
</evidence>
<dbReference type="GeneID" id="109474663"/>
<evidence type="ECO:0000256" key="5">
    <source>
        <dbReference type="ARBA" id="ARBA00022737"/>
    </source>
</evidence>
<feature type="compositionally biased region" description="Acidic residues" evidence="10">
    <location>
        <begin position="493"/>
        <end position="508"/>
    </location>
</feature>
<dbReference type="InterPro" id="IPR000742">
    <property type="entry name" value="EGF"/>
</dbReference>
<protein>
    <submittedName>
        <fullName evidence="16">Uncharacterized protein LOC109474663 isoform X1</fullName>
    </submittedName>
</protein>
<evidence type="ECO:0000259" key="14">
    <source>
        <dbReference type="PROSITE" id="PS50026"/>
    </source>
</evidence>
<keyword evidence="15" id="KW-1185">Reference proteome</keyword>
<dbReference type="OrthoDB" id="10043683at2759"/>
<feature type="region of interest" description="Disordered" evidence="10">
    <location>
        <begin position="490"/>
        <end position="585"/>
    </location>
</feature>
<dbReference type="RefSeq" id="XP_019630566.1">
    <property type="nucleotide sequence ID" value="XM_019775007.1"/>
</dbReference>
<dbReference type="AlphaFoldDB" id="A0A6P4ZLS2"/>
<dbReference type="Gene3D" id="3.30.70.960">
    <property type="entry name" value="SEA domain"/>
    <property type="match status" value="1"/>
</dbReference>
<keyword evidence="8" id="KW-0325">Glycoprotein</keyword>
<keyword evidence="7 9" id="KW-1015">Disulfide bond</keyword>
<dbReference type="SMART" id="SM00200">
    <property type="entry name" value="SEA"/>
    <property type="match status" value="1"/>
</dbReference>
<dbReference type="PANTHER" id="PTHR24037:SF11">
    <property type="entry name" value="MUCIN-2-LIKE"/>
    <property type="match status" value="1"/>
</dbReference>
<dbReference type="PROSITE" id="PS01186">
    <property type="entry name" value="EGF_2"/>
    <property type="match status" value="1"/>
</dbReference>
<evidence type="ECO:0000256" key="10">
    <source>
        <dbReference type="SAM" id="MobiDB-lite"/>
    </source>
</evidence>
<keyword evidence="2" id="KW-1003">Cell membrane</keyword>
<comment type="caution">
    <text evidence="9">Lacks conserved residue(s) required for the propagation of feature annotation.</text>
</comment>
<keyword evidence="11" id="KW-0812">Transmembrane</keyword>
<feature type="disulfide bond" evidence="9">
    <location>
        <begin position="297"/>
        <end position="307"/>
    </location>
</feature>
<dbReference type="SUPFAM" id="SSF82671">
    <property type="entry name" value="SEA domain"/>
    <property type="match status" value="1"/>
</dbReference>
<evidence type="ECO:0000256" key="1">
    <source>
        <dbReference type="ARBA" id="ARBA00004236"/>
    </source>
</evidence>
<keyword evidence="3 9" id="KW-0245">EGF-like domain</keyword>
<comment type="subcellular location">
    <subcellularLocation>
        <location evidence="1">Cell membrane</location>
    </subcellularLocation>
</comment>
<evidence type="ECO:0000256" key="8">
    <source>
        <dbReference type="ARBA" id="ARBA00023180"/>
    </source>
</evidence>
<proteinExistence type="predicted"/>
<dbReference type="InterPro" id="IPR036364">
    <property type="entry name" value="SEA_dom_sf"/>
</dbReference>
<evidence type="ECO:0000256" key="4">
    <source>
        <dbReference type="ARBA" id="ARBA00022729"/>
    </source>
</evidence>
<dbReference type="GO" id="GO:0005886">
    <property type="term" value="C:plasma membrane"/>
    <property type="evidence" value="ECO:0007669"/>
    <property type="project" value="UniProtKB-SubCell"/>
</dbReference>
<accession>A0A6P4ZLS2</accession>
<name>A0A6P4ZLS2_BRABE</name>
<keyword evidence="5" id="KW-0677">Repeat</keyword>
<evidence type="ECO:0000313" key="16">
    <source>
        <dbReference type="RefSeq" id="XP_019630566.1"/>
    </source>
</evidence>
<keyword evidence="6 11" id="KW-0472">Membrane</keyword>
<evidence type="ECO:0000256" key="9">
    <source>
        <dbReference type="PROSITE-ProRule" id="PRU00076"/>
    </source>
</evidence>
<feature type="domain" description="EGF-like" evidence="14">
    <location>
        <begin position="293"/>
        <end position="330"/>
    </location>
</feature>
<dbReference type="PROSITE" id="PS50026">
    <property type="entry name" value="EGF_3"/>
    <property type="match status" value="1"/>
</dbReference>
<dbReference type="PROSITE" id="PS50024">
    <property type="entry name" value="SEA"/>
    <property type="match status" value="1"/>
</dbReference>
<evidence type="ECO:0000256" key="6">
    <source>
        <dbReference type="ARBA" id="ARBA00023136"/>
    </source>
</evidence>
<dbReference type="Gene3D" id="2.10.25.10">
    <property type="entry name" value="Laminin"/>
    <property type="match status" value="1"/>
</dbReference>
<dbReference type="InterPro" id="IPR000082">
    <property type="entry name" value="SEA_dom"/>
</dbReference>
<dbReference type="Pfam" id="PF01390">
    <property type="entry name" value="SEA"/>
    <property type="match status" value="1"/>
</dbReference>
<evidence type="ECO:0000256" key="12">
    <source>
        <dbReference type="SAM" id="SignalP"/>
    </source>
</evidence>
<evidence type="ECO:0000256" key="7">
    <source>
        <dbReference type="ARBA" id="ARBA00023157"/>
    </source>
</evidence>
<evidence type="ECO:0000256" key="2">
    <source>
        <dbReference type="ARBA" id="ARBA00022475"/>
    </source>
</evidence>